<dbReference type="GO" id="GO:0005509">
    <property type="term" value="F:calcium ion binding"/>
    <property type="evidence" value="ECO:0007669"/>
    <property type="project" value="InterPro"/>
</dbReference>
<protein>
    <recommendedName>
        <fullName evidence="1">EF-hand domain-containing protein</fullName>
    </recommendedName>
</protein>
<proteinExistence type="predicted"/>
<dbReference type="EMBL" id="JWZX01003143">
    <property type="protein sequence ID" value="KOO23938.1"/>
    <property type="molecule type" value="Genomic_DNA"/>
</dbReference>
<dbReference type="Gene3D" id="1.10.238.10">
    <property type="entry name" value="EF-hand"/>
    <property type="match status" value="1"/>
</dbReference>
<evidence type="ECO:0000313" key="2">
    <source>
        <dbReference type="EMBL" id="KOO23938.1"/>
    </source>
</evidence>
<dbReference type="AlphaFoldDB" id="A0A0M0JCJ2"/>
<dbReference type="PROSITE" id="PS50222">
    <property type="entry name" value="EF_HAND_2"/>
    <property type="match status" value="1"/>
</dbReference>
<gene>
    <name evidence="2" type="ORF">Ctob_000339</name>
</gene>
<keyword evidence="3" id="KW-1185">Reference proteome</keyword>
<dbReference type="CDD" id="cd00051">
    <property type="entry name" value="EFh"/>
    <property type="match status" value="1"/>
</dbReference>
<organism evidence="2 3">
    <name type="scientific">Chrysochromulina tobinii</name>
    <dbReference type="NCBI Taxonomy" id="1460289"/>
    <lineage>
        <taxon>Eukaryota</taxon>
        <taxon>Haptista</taxon>
        <taxon>Haptophyta</taxon>
        <taxon>Prymnesiophyceae</taxon>
        <taxon>Prymnesiales</taxon>
        <taxon>Chrysochromulinaceae</taxon>
        <taxon>Chrysochromulina</taxon>
    </lineage>
</organism>
<dbReference type="OrthoDB" id="186625at2759"/>
<feature type="domain" description="EF-hand" evidence="1">
    <location>
        <begin position="255"/>
        <end position="290"/>
    </location>
</feature>
<accession>A0A0M0JCJ2</accession>
<comment type="caution">
    <text evidence="2">The sequence shown here is derived from an EMBL/GenBank/DDBJ whole genome shotgun (WGS) entry which is preliminary data.</text>
</comment>
<dbReference type="InterPro" id="IPR011992">
    <property type="entry name" value="EF-hand-dom_pair"/>
</dbReference>
<name>A0A0M0JCJ2_9EUKA</name>
<evidence type="ECO:0000313" key="3">
    <source>
        <dbReference type="Proteomes" id="UP000037460"/>
    </source>
</evidence>
<reference evidence="3" key="1">
    <citation type="journal article" date="2015" name="PLoS Genet.">
        <title>Genome Sequence and Transcriptome Analyses of Chrysochromulina tobin: Metabolic Tools for Enhanced Algal Fitness in the Prominent Order Prymnesiales (Haptophyceae).</title>
        <authorList>
            <person name="Hovde B.T."/>
            <person name="Deodato C.R."/>
            <person name="Hunsperger H.M."/>
            <person name="Ryken S.A."/>
            <person name="Yost W."/>
            <person name="Jha R.K."/>
            <person name="Patterson J."/>
            <person name="Monnat R.J. Jr."/>
            <person name="Barlow S.B."/>
            <person name="Starkenburg S.R."/>
            <person name="Cattolico R.A."/>
        </authorList>
    </citation>
    <scope>NUCLEOTIDE SEQUENCE</scope>
    <source>
        <strain evidence="3">CCMP291</strain>
    </source>
</reference>
<evidence type="ECO:0000259" key="1">
    <source>
        <dbReference type="PROSITE" id="PS50222"/>
    </source>
</evidence>
<dbReference type="InterPro" id="IPR002048">
    <property type="entry name" value="EF_hand_dom"/>
</dbReference>
<dbReference type="SUPFAM" id="SSF47473">
    <property type="entry name" value="EF-hand"/>
    <property type="match status" value="1"/>
</dbReference>
<dbReference type="Proteomes" id="UP000037460">
    <property type="component" value="Unassembled WGS sequence"/>
</dbReference>
<sequence>MDTLGPEEAAPIKRERCRLVSYGAIMHGNALLPRLPEVSRRMVALFGGQVPVVDEELLRTVGNLARYALATHATGLPVSADALRSLVAPIIGGAAAANPGSVRSRFCLLAVHRVMLELPSDMLRAEAMLPTMRALLKVLTKLGDPPPAEALAPLSRATQLVGVHLPETDVHFVTQLAIKCLHAEAISQHRGAVELLRTLAPLLRARSDESFARELSGWVADELGLLPEARQRAIHIHDLVSAYKFAERRPPSRSLVPARVVAAFEHFDRDISGFLDYRELRDALQHYGMDLSASATARIIAAYEVRPDGKLDLYEFNRLIHDIQERGGYWRAVDSADAAISERHARRAAAKAAERGVGAEGKPAEGKATAVVAAARGGVELLREGRAVTEDQLIAQLRNSFVSDLGYAEQHRTSQDAASTVGAAASAAVSAFQAPSLGPIHIGGGASDADAALKRNALSSLLSMRAKEIEATQREQCVKTSRQLVSAYQQQVARLQAALVRQLTEVSENAQRNVHAELQAFMQLGLPAIQHILTSEIARDPVASDFVREAVDPIFGSAGLQAAQWALTGEEASFYAHKAAAAAVRSAKLASASTVSAYPS</sequence>